<name>A0A427AA48_ENSVE</name>
<gene>
    <name evidence="1" type="ORF">B296_00020365</name>
</gene>
<comment type="caution">
    <text evidence="1">The sequence shown here is derived from an EMBL/GenBank/DDBJ whole genome shotgun (WGS) entry which is preliminary data.</text>
</comment>
<proteinExistence type="predicted"/>
<evidence type="ECO:0000313" key="1">
    <source>
        <dbReference type="EMBL" id="RRT73071.1"/>
    </source>
</evidence>
<dbReference type="Proteomes" id="UP000287651">
    <property type="component" value="Unassembled WGS sequence"/>
</dbReference>
<protein>
    <submittedName>
        <fullName evidence="1">Uncharacterized protein</fullName>
    </submittedName>
</protein>
<organism evidence="1 2">
    <name type="scientific">Ensete ventricosum</name>
    <name type="common">Abyssinian banana</name>
    <name type="synonym">Musa ensete</name>
    <dbReference type="NCBI Taxonomy" id="4639"/>
    <lineage>
        <taxon>Eukaryota</taxon>
        <taxon>Viridiplantae</taxon>
        <taxon>Streptophyta</taxon>
        <taxon>Embryophyta</taxon>
        <taxon>Tracheophyta</taxon>
        <taxon>Spermatophyta</taxon>
        <taxon>Magnoliopsida</taxon>
        <taxon>Liliopsida</taxon>
        <taxon>Zingiberales</taxon>
        <taxon>Musaceae</taxon>
        <taxon>Ensete</taxon>
    </lineage>
</organism>
<reference evidence="1 2" key="1">
    <citation type="journal article" date="2014" name="Agronomy (Basel)">
        <title>A Draft Genome Sequence for Ensete ventricosum, the Drought-Tolerant Tree Against Hunger.</title>
        <authorList>
            <person name="Harrison J."/>
            <person name="Moore K.A."/>
            <person name="Paszkiewicz K."/>
            <person name="Jones T."/>
            <person name="Grant M."/>
            <person name="Ambacheew D."/>
            <person name="Muzemil S."/>
            <person name="Studholme D.J."/>
        </authorList>
    </citation>
    <scope>NUCLEOTIDE SEQUENCE [LARGE SCALE GENOMIC DNA]</scope>
</reference>
<sequence>MGSRTSTISQKYMTVINFTQSRVSIDFSCTVSKIQNTRHSQRMGSLRARFREIMCRSQTLHKVASEVKFRSIFHAPSQKFKIFAIRNVLAHGKSYEHDFMKKRNGYKLCAESCSKSSFNWFFMYHLGNSK</sequence>
<evidence type="ECO:0000313" key="2">
    <source>
        <dbReference type="Proteomes" id="UP000287651"/>
    </source>
</evidence>
<accession>A0A427AA48</accession>
<dbReference type="AlphaFoldDB" id="A0A427AA48"/>
<dbReference type="EMBL" id="AMZH03003203">
    <property type="protein sequence ID" value="RRT73071.1"/>
    <property type="molecule type" value="Genomic_DNA"/>
</dbReference>